<dbReference type="Gene3D" id="3.40.30.10">
    <property type="entry name" value="Glutaredoxin"/>
    <property type="match status" value="1"/>
</dbReference>
<organism evidence="1">
    <name type="scientific">Fagus sylvatica</name>
    <name type="common">Beechnut</name>
    <dbReference type="NCBI Taxonomy" id="28930"/>
    <lineage>
        <taxon>Eukaryota</taxon>
        <taxon>Viridiplantae</taxon>
        <taxon>Streptophyta</taxon>
        <taxon>Embryophyta</taxon>
        <taxon>Tracheophyta</taxon>
        <taxon>Spermatophyta</taxon>
        <taxon>Magnoliopsida</taxon>
        <taxon>eudicotyledons</taxon>
        <taxon>Gunneridae</taxon>
        <taxon>Pentapetalae</taxon>
        <taxon>rosids</taxon>
        <taxon>fabids</taxon>
        <taxon>Fagales</taxon>
        <taxon>Fagaceae</taxon>
        <taxon>Fagus</taxon>
    </lineage>
</organism>
<dbReference type="PANTHER" id="PTHR47126">
    <property type="entry name" value="5'-ADENYLYLSULFATE REDUCTASE-LIKE 7"/>
    <property type="match status" value="1"/>
</dbReference>
<protein>
    <recommendedName>
        <fullName evidence="2">Thioredoxin domain-containing protein</fullName>
    </recommendedName>
</protein>
<proteinExistence type="predicted"/>
<dbReference type="EMBL" id="OIVN01000722">
    <property type="protein sequence ID" value="SPC84599.1"/>
    <property type="molecule type" value="Genomic_DNA"/>
</dbReference>
<dbReference type="InterPro" id="IPR036249">
    <property type="entry name" value="Thioredoxin-like_sf"/>
</dbReference>
<gene>
    <name evidence="1" type="ORF">FSB_LOCUS12481</name>
</gene>
<reference evidence="1" key="1">
    <citation type="submission" date="2018-02" db="EMBL/GenBank/DDBJ databases">
        <authorList>
            <person name="Cohen D.B."/>
            <person name="Kent A.D."/>
        </authorList>
    </citation>
    <scope>NUCLEOTIDE SEQUENCE</scope>
</reference>
<name>A0A2N9FCM9_FAGSY</name>
<evidence type="ECO:0008006" key="2">
    <source>
        <dbReference type="Google" id="ProtNLM"/>
    </source>
</evidence>
<evidence type="ECO:0000313" key="1">
    <source>
        <dbReference type="EMBL" id="SPC84599.1"/>
    </source>
</evidence>
<dbReference type="SUPFAM" id="SSF52833">
    <property type="entry name" value="Thioredoxin-like"/>
    <property type="match status" value="1"/>
</dbReference>
<dbReference type="PANTHER" id="PTHR47126:SF3">
    <property type="entry name" value="5'-ADENYLYLSULFATE REDUCTASE-LIKE 5"/>
    <property type="match status" value="1"/>
</dbReference>
<dbReference type="AlphaFoldDB" id="A0A2N9FCM9"/>
<sequence length="327" mass="36931">MAMLEVKMHGVPHFPIDWQSDRSIVIGSLVQMIQETLKGVDAIYVCCFLMLHVKHAGQVDGDFLDRALASKGRNEYISVLFHASWCPFSCSVLPTFETLSSMFPQIEHMTVEQSSAMPSSMAPPSLVRAPLKVESWVQEPPDVIFSRYGIHSLPSILMVNRTSRVRYRGPKNLVSLVQFYEKTTGLEPVQYFAENPPIGLESDEESIFQSLNSLSMKEISKRKPYLVFSISFLCLRLLLCIFPEVLSCLKTFWVSYVPHLNLEIFGETSQIMGRVLHMIDVRRVWTKLRLCKTRNFHESAKNARVWASSLASVALGESSSARSSSSS</sequence>
<dbReference type="InterPro" id="IPR044794">
    <property type="entry name" value="APRL5/7"/>
</dbReference>
<accession>A0A2N9FCM9</accession>